<evidence type="ECO:0000256" key="1">
    <source>
        <dbReference type="ARBA" id="ARBA00022692"/>
    </source>
</evidence>
<feature type="transmembrane region" description="Helical" evidence="4">
    <location>
        <begin position="171"/>
        <end position="190"/>
    </location>
</feature>
<gene>
    <name evidence="6" type="ORF">GCM10011386_19900</name>
</gene>
<feature type="transmembrane region" description="Helical" evidence="4">
    <location>
        <begin position="12"/>
        <end position="30"/>
    </location>
</feature>
<feature type="transmembrane region" description="Helical" evidence="4">
    <location>
        <begin position="307"/>
        <end position="329"/>
    </location>
</feature>
<organism evidence="6 7">
    <name type="scientific">Parapedobacter defluvii</name>
    <dbReference type="NCBI Taxonomy" id="2045106"/>
    <lineage>
        <taxon>Bacteria</taxon>
        <taxon>Pseudomonadati</taxon>
        <taxon>Bacteroidota</taxon>
        <taxon>Sphingobacteriia</taxon>
        <taxon>Sphingobacteriales</taxon>
        <taxon>Sphingobacteriaceae</taxon>
        <taxon>Parapedobacter</taxon>
    </lineage>
</organism>
<keyword evidence="3 4" id="KW-0472">Membrane</keyword>
<evidence type="ECO:0000259" key="5">
    <source>
        <dbReference type="PROSITE" id="PS50850"/>
    </source>
</evidence>
<evidence type="ECO:0000313" key="6">
    <source>
        <dbReference type="EMBL" id="GGC27873.1"/>
    </source>
</evidence>
<feature type="transmembrane region" description="Helical" evidence="4">
    <location>
        <begin position="101"/>
        <end position="122"/>
    </location>
</feature>
<dbReference type="PANTHER" id="PTHR23523">
    <property type="match status" value="1"/>
</dbReference>
<feature type="transmembrane region" description="Helical" evidence="4">
    <location>
        <begin position="254"/>
        <end position="274"/>
    </location>
</feature>
<dbReference type="Pfam" id="PF07690">
    <property type="entry name" value="MFS_1"/>
    <property type="match status" value="1"/>
</dbReference>
<dbReference type="Gene3D" id="1.20.1250.20">
    <property type="entry name" value="MFS general substrate transporter like domains"/>
    <property type="match status" value="1"/>
</dbReference>
<feature type="domain" description="Major facilitator superfamily (MFS) profile" evidence="5">
    <location>
        <begin position="13"/>
        <end position="396"/>
    </location>
</feature>
<feature type="transmembrane region" description="Helical" evidence="4">
    <location>
        <begin position="50"/>
        <end position="69"/>
    </location>
</feature>
<evidence type="ECO:0000256" key="3">
    <source>
        <dbReference type="ARBA" id="ARBA00023136"/>
    </source>
</evidence>
<dbReference type="InterPro" id="IPR020846">
    <property type="entry name" value="MFS_dom"/>
</dbReference>
<dbReference type="InterPro" id="IPR036259">
    <property type="entry name" value="MFS_trans_sf"/>
</dbReference>
<feature type="transmembrane region" description="Helical" evidence="4">
    <location>
        <begin position="216"/>
        <end position="242"/>
    </location>
</feature>
<accession>A0ABQ1LTE4</accession>
<feature type="transmembrane region" description="Helical" evidence="4">
    <location>
        <begin position="134"/>
        <end position="159"/>
    </location>
</feature>
<feature type="transmembrane region" description="Helical" evidence="4">
    <location>
        <begin position="283"/>
        <end position="301"/>
    </location>
</feature>
<dbReference type="RefSeq" id="WP_188750124.1">
    <property type="nucleotide sequence ID" value="NZ_BMIK01000005.1"/>
</dbReference>
<dbReference type="InterPro" id="IPR052524">
    <property type="entry name" value="MFS_Cyanate_Porter"/>
</dbReference>
<keyword evidence="2 4" id="KW-1133">Transmembrane helix</keyword>
<comment type="caution">
    <text evidence="6">The sequence shown here is derived from an EMBL/GenBank/DDBJ whole genome shotgun (WGS) entry which is preliminary data.</text>
</comment>
<proteinExistence type="predicted"/>
<evidence type="ECO:0000313" key="7">
    <source>
        <dbReference type="Proteomes" id="UP000597338"/>
    </source>
</evidence>
<protein>
    <submittedName>
        <fullName evidence="6">MFS transporter</fullName>
    </submittedName>
</protein>
<feature type="transmembrane region" description="Helical" evidence="4">
    <location>
        <begin position="370"/>
        <end position="388"/>
    </location>
</feature>
<dbReference type="SUPFAM" id="SSF103473">
    <property type="entry name" value="MFS general substrate transporter"/>
    <property type="match status" value="1"/>
</dbReference>
<evidence type="ECO:0000256" key="2">
    <source>
        <dbReference type="ARBA" id="ARBA00022989"/>
    </source>
</evidence>
<feature type="transmembrane region" description="Helical" evidence="4">
    <location>
        <begin position="341"/>
        <end position="364"/>
    </location>
</feature>
<sequence length="399" mass="43244">MEKTSEITRFGKIILLIGIVLIASNLRAPITSVGPVVPQIQAALHLSNTLTGLITTIPLLAFALLSPIAPKLAEKWSIETILWAAIWAIGLGLFIRTSSNAVLLFSGTALIGCGIAFGNVLVPPFIKRWFPGKIGLVTGIYSVAMNITASLASGFSIAIGNWTGRGWKGSIGVWLVFAVISILFWIPQLLRNGGKTPHGNSVTHPQKDRSMLKSRLAWCITIFMGLQSLLFYCSVAWLPVVLQEWGMASERSGWVLSFIQFTQLPIMFVGPILIGRLKDHTPLLWFIGGTLVLSVILIIGWRTQFIIPAVILFGLGTGLAFSLVMMWFVLRTETTRDAARISGMAQSLGYALSAMGPPLFGALHDLTGNWEIPFCLLFAASIVLYITGMKVAKPGLING</sequence>
<dbReference type="CDD" id="cd17339">
    <property type="entry name" value="MFS_NIMT_CynX_like"/>
    <property type="match status" value="1"/>
</dbReference>
<dbReference type="Proteomes" id="UP000597338">
    <property type="component" value="Unassembled WGS sequence"/>
</dbReference>
<keyword evidence="7" id="KW-1185">Reference proteome</keyword>
<dbReference type="PANTHER" id="PTHR23523:SF2">
    <property type="entry name" value="2-NITROIMIDAZOLE TRANSPORTER"/>
    <property type="match status" value="1"/>
</dbReference>
<reference evidence="7" key="1">
    <citation type="journal article" date="2019" name="Int. J. Syst. Evol. Microbiol.">
        <title>The Global Catalogue of Microorganisms (GCM) 10K type strain sequencing project: providing services to taxonomists for standard genome sequencing and annotation.</title>
        <authorList>
            <consortium name="The Broad Institute Genomics Platform"/>
            <consortium name="The Broad Institute Genome Sequencing Center for Infectious Disease"/>
            <person name="Wu L."/>
            <person name="Ma J."/>
        </authorList>
    </citation>
    <scope>NUCLEOTIDE SEQUENCE [LARGE SCALE GENOMIC DNA]</scope>
    <source>
        <strain evidence="7">CGMCC 1.15342</strain>
    </source>
</reference>
<feature type="transmembrane region" description="Helical" evidence="4">
    <location>
        <begin position="76"/>
        <end position="95"/>
    </location>
</feature>
<dbReference type="PROSITE" id="PS50850">
    <property type="entry name" value="MFS"/>
    <property type="match status" value="1"/>
</dbReference>
<evidence type="ECO:0000256" key="4">
    <source>
        <dbReference type="SAM" id="Phobius"/>
    </source>
</evidence>
<dbReference type="EMBL" id="BMIK01000005">
    <property type="protein sequence ID" value="GGC27873.1"/>
    <property type="molecule type" value="Genomic_DNA"/>
</dbReference>
<dbReference type="InterPro" id="IPR011701">
    <property type="entry name" value="MFS"/>
</dbReference>
<keyword evidence="1 4" id="KW-0812">Transmembrane</keyword>
<name>A0ABQ1LTE4_9SPHI</name>